<evidence type="ECO:0000256" key="4">
    <source>
        <dbReference type="ARBA" id="ARBA00023180"/>
    </source>
</evidence>
<evidence type="ECO:0000313" key="6">
    <source>
        <dbReference type="EMBL" id="CAD7653657.1"/>
    </source>
</evidence>
<feature type="domain" description="Carboxylesterase type B" evidence="5">
    <location>
        <begin position="25"/>
        <end position="69"/>
    </location>
</feature>
<dbReference type="InterPro" id="IPR002018">
    <property type="entry name" value="CarbesteraseB"/>
</dbReference>
<dbReference type="GO" id="GO:0006581">
    <property type="term" value="P:acetylcholine catabolic process"/>
    <property type="evidence" value="ECO:0007669"/>
    <property type="project" value="TreeGrafter"/>
</dbReference>
<dbReference type="GO" id="GO:0005886">
    <property type="term" value="C:plasma membrane"/>
    <property type="evidence" value="ECO:0007669"/>
    <property type="project" value="TreeGrafter"/>
</dbReference>
<evidence type="ECO:0000313" key="7">
    <source>
        <dbReference type="Proteomes" id="UP000728032"/>
    </source>
</evidence>
<name>A0A7R9M560_9ACAR</name>
<dbReference type="Proteomes" id="UP000728032">
    <property type="component" value="Unassembled WGS sequence"/>
</dbReference>
<comment type="similarity">
    <text evidence="1">Belongs to the type-B carboxylesterase/lipase family.</text>
</comment>
<proteinExistence type="inferred from homology"/>
<organism evidence="6">
    <name type="scientific">Oppiella nova</name>
    <dbReference type="NCBI Taxonomy" id="334625"/>
    <lineage>
        <taxon>Eukaryota</taxon>
        <taxon>Metazoa</taxon>
        <taxon>Ecdysozoa</taxon>
        <taxon>Arthropoda</taxon>
        <taxon>Chelicerata</taxon>
        <taxon>Arachnida</taxon>
        <taxon>Acari</taxon>
        <taxon>Acariformes</taxon>
        <taxon>Sarcoptiformes</taxon>
        <taxon>Oribatida</taxon>
        <taxon>Brachypylina</taxon>
        <taxon>Oppioidea</taxon>
        <taxon>Oppiidae</taxon>
        <taxon>Oppiella</taxon>
    </lineage>
</organism>
<sequence length="74" mass="8172">MNPLNEDLLKSNPTTHLEINSYVDVNTSSGIVRGQTIQVLNQTINEFLGIPFAEPPVGDLRFAKPKAIEKPIKV</sequence>
<protein>
    <recommendedName>
        <fullName evidence="5">Carboxylesterase type B domain-containing protein</fullName>
    </recommendedName>
</protein>
<dbReference type="OrthoDB" id="6515669at2759"/>
<evidence type="ECO:0000256" key="1">
    <source>
        <dbReference type="ARBA" id="ARBA00005964"/>
    </source>
</evidence>
<evidence type="ECO:0000256" key="2">
    <source>
        <dbReference type="ARBA" id="ARBA00022487"/>
    </source>
</evidence>
<dbReference type="EMBL" id="OC921745">
    <property type="protein sequence ID" value="CAD7653657.1"/>
    <property type="molecule type" value="Genomic_DNA"/>
</dbReference>
<keyword evidence="7" id="KW-1185">Reference proteome</keyword>
<dbReference type="GO" id="GO:0019695">
    <property type="term" value="P:choline metabolic process"/>
    <property type="evidence" value="ECO:0007669"/>
    <property type="project" value="TreeGrafter"/>
</dbReference>
<dbReference type="InterPro" id="IPR029058">
    <property type="entry name" value="AB_hydrolase_fold"/>
</dbReference>
<dbReference type="AlphaFoldDB" id="A0A7R9M560"/>
<dbReference type="InterPro" id="IPR050654">
    <property type="entry name" value="AChE-related_enzymes"/>
</dbReference>
<evidence type="ECO:0000256" key="3">
    <source>
        <dbReference type="ARBA" id="ARBA00022801"/>
    </source>
</evidence>
<gene>
    <name evidence="6" type="ORF">ONB1V03_LOCUS10310</name>
</gene>
<dbReference type="EMBL" id="CAJPVJ010006920">
    <property type="protein sequence ID" value="CAG2170844.1"/>
    <property type="molecule type" value="Genomic_DNA"/>
</dbReference>
<dbReference type="GO" id="GO:0003990">
    <property type="term" value="F:acetylcholinesterase activity"/>
    <property type="evidence" value="ECO:0007669"/>
    <property type="project" value="TreeGrafter"/>
</dbReference>
<dbReference type="GO" id="GO:0005615">
    <property type="term" value="C:extracellular space"/>
    <property type="evidence" value="ECO:0007669"/>
    <property type="project" value="TreeGrafter"/>
</dbReference>
<keyword evidence="4" id="KW-0325">Glycoprotein</keyword>
<dbReference type="Gene3D" id="3.40.50.1820">
    <property type="entry name" value="alpha/beta hydrolase"/>
    <property type="match status" value="1"/>
</dbReference>
<accession>A0A7R9M560</accession>
<keyword evidence="2" id="KW-0719">Serine esterase</keyword>
<dbReference type="PANTHER" id="PTHR43918:SF4">
    <property type="entry name" value="CARBOXYLIC ESTER HYDROLASE"/>
    <property type="match status" value="1"/>
</dbReference>
<dbReference type="Pfam" id="PF00135">
    <property type="entry name" value="COesterase"/>
    <property type="match status" value="1"/>
</dbReference>
<evidence type="ECO:0000259" key="5">
    <source>
        <dbReference type="Pfam" id="PF00135"/>
    </source>
</evidence>
<reference evidence="6" key="1">
    <citation type="submission" date="2020-11" db="EMBL/GenBank/DDBJ databases">
        <authorList>
            <person name="Tran Van P."/>
        </authorList>
    </citation>
    <scope>NUCLEOTIDE SEQUENCE</scope>
</reference>
<dbReference type="SUPFAM" id="SSF53474">
    <property type="entry name" value="alpha/beta-Hydrolases"/>
    <property type="match status" value="1"/>
</dbReference>
<dbReference type="PANTHER" id="PTHR43918">
    <property type="entry name" value="ACETYLCHOLINESTERASE"/>
    <property type="match status" value="1"/>
</dbReference>
<keyword evidence="3" id="KW-0378">Hydrolase</keyword>